<evidence type="ECO:0000313" key="1">
    <source>
        <dbReference type="EMBL" id="WMV22579.1"/>
    </source>
</evidence>
<evidence type="ECO:0008006" key="3">
    <source>
        <dbReference type="Google" id="ProtNLM"/>
    </source>
</evidence>
<dbReference type="PANTHER" id="PTHR33710">
    <property type="entry name" value="BNAC02G09200D PROTEIN"/>
    <property type="match status" value="1"/>
</dbReference>
<evidence type="ECO:0000313" key="2">
    <source>
        <dbReference type="Proteomes" id="UP001234989"/>
    </source>
</evidence>
<sequence>MPRHTSDFLACWNREGNTSGHKERWKIVPACIWGDFNVIRYPVERSNCSRINGAMTEFSECIEELELVDPPLFGGSYTWRRGEGHQTASRIDRFLYSSQWEEQFTFIKQSTMPKLGSDHNPILLTCGNLNFKKSYFKFENWWMRVEGFKEEVKLWWQSFVVTGTPGFVLAEKLKLLKGKMKEWKPEEWWPELQLQGITTISVEEQIELEGPFEEEEILGCLKLCAMEKAPGPDGFPMSFYLSFWEILKENIIKAIQEFQARQITEKSFNATFVALIPKKAGAAELKDFRPISLIT</sequence>
<dbReference type="Proteomes" id="UP001234989">
    <property type="component" value="Chromosome 3"/>
</dbReference>
<proteinExistence type="predicted"/>
<gene>
    <name evidence="1" type="ORF">MTR67_015964</name>
</gene>
<dbReference type="InterPro" id="IPR036691">
    <property type="entry name" value="Endo/exonu/phosph_ase_sf"/>
</dbReference>
<dbReference type="EMBL" id="CP133614">
    <property type="protein sequence ID" value="WMV22579.1"/>
    <property type="molecule type" value="Genomic_DNA"/>
</dbReference>
<dbReference type="Gene3D" id="3.60.10.10">
    <property type="entry name" value="Endonuclease/exonuclease/phosphatase"/>
    <property type="match status" value="1"/>
</dbReference>
<keyword evidence="2" id="KW-1185">Reference proteome</keyword>
<protein>
    <recommendedName>
        <fullName evidence="3">Non-LTR retroelement reverse transcriptase</fullName>
    </recommendedName>
</protein>
<name>A0AAF0QMH2_SOLVR</name>
<dbReference type="SUPFAM" id="SSF56219">
    <property type="entry name" value="DNase I-like"/>
    <property type="match status" value="1"/>
</dbReference>
<accession>A0AAF0QMH2</accession>
<organism evidence="1 2">
    <name type="scientific">Solanum verrucosum</name>
    <dbReference type="NCBI Taxonomy" id="315347"/>
    <lineage>
        <taxon>Eukaryota</taxon>
        <taxon>Viridiplantae</taxon>
        <taxon>Streptophyta</taxon>
        <taxon>Embryophyta</taxon>
        <taxon>Tracheophyta</taxon>
        <taxon>Spermatophyta</taxon>
        <taxon>Magnoliopsida</taxon>
        <taxon>eudicotyledons</taxon>
        <taxon>Gunneridae</taxon>
        <taxon>Pentapetalae</taxon>
        <taxon>asterids</taxon>
        <taxon>lamiids</taxon>
        <taxon>Solanales</taxon>
        <taxon>Solanaceae</taxon>
        <taxon>Solanoideae</taxon>
        <taxon>Solaneae</taxon>
        <taxon>Solanum</taxon>
    </lineage>
</organism>
<reference evidence="1" key="1">
    <citation type="submission" date="2023-08" db="EMBL/GenBank/DDBJ databases">
        <title>A de novo genome assembly of Solanum verrucosum Schlechtendal, a Mexican diploid species geographically isolated from the other diploid A-genome species in potato relatives.</title>
        <authorList>
            <person name="Hosaka K."/>
        </authorList>
    </citation>
    <scope>NUCLEOTIDE SEQUENCE</scope>
    <source>
        <tissue evidence="1">Young leaves</tissue>
    </source>
</reference>
<dbReference type="PANTHER" id="PTHR33710:SF75">
    <property type="entry name" value="ENDONUCLEASE_EXONUCLEASE_PHOSPHATASE DOMAIN-CONTAINING PROTEIN"/>
    <property type="match status" value="1"/>
</dbReference>
<dbReference type="AlphaFoldDB" id="A0AAF0QMH2"/>